<evidence type="ECO:0000313" key="1">
    <source>
        <dbReference type="EMBL" id="VEI17810.1"/>
    </source>
</evidence>
<dbReference type="EMBL" id="LR134477">
    <property type="protein sequence ID" value="VEI17810.1"/>
    <property type="molecule type" value="Genomic_DNA"/>
</dbReference>
<dbReference type="OrthoDB" id="5244396at2"/>
<sequence length="280" mass="29514">MTTNVLSSAQTITSGRALATPAPSTSGLSVFRSLWALTRRGLTEASLKWFLVIGIALSSFATIFDASKFLSEIDLSNQAAVDSVALRLIRIGFSVLLVSTLWGATQVTTEFRDATVAARVTQHRGVGRLVASHALASLPAGLLFGLIGALSSTIPTFVIFHQRDLSITMNEDLVSTVVGIIAVSALAAPWGTCFGWLLRRTLPVILLLVAWTTYIEPAIVRALPNDLGQYLPGGLQLTLIKDATAVGDMSAPLAAGLLVAWTVGLSIIATAVTKMGDLRA</sequence>
<gene>
    <name evidence="1" type="ORF">NCTC10951_02386</name>
</gene>
<organism evidence="1 2">
    <name type="scientific">Actinomyces viscosus</name>
    <dbReference type="NCBI Taxonomy" id="1656"/>
    <lineage>
        <taxon>Bacteria</taxon>
        <taxon>Bacillati</taxon>
        <taxon>Actinomycetota</taxon>
        <taxon>Actinomycetes</taxon>
        <taxon>Actinomycetales</taxon>
        <taxon>Actinomycetaceae</taxon>
        <taxon>Actinomyces</taxon>
    </lineage>
</organism>
<dbReference type="KEGG" id="avc:NCTC10951_02386"/>
<dbReference type="RefSeq" id="WP_126414737.1">
    <property type="nucleotide sequence ID" value="NZ_JASPER010000024.1"/>
</dbReference>
<dbReference type="AlphaFoldDB" id="A0A3S4VFD9"/>
<reference evidence="1 2" key="1">
    <citation type="submission" date="2018-12" db="EMBL/GenBank/DDBJ databases">
        <authorList>
            <consortium name="Pathogen Informatics"/>
        </authorList>
    </citation>
    <scope>NUCLEOTIDE SEQUENCE [LARGE SCALE GENOMIC DNA]</scope>
    <source>
        <strain evidence="1 2">NCTC10951</strain>
    </source>
</reference>
<dbReference type="Proteomes" id="UP000268658">
    <property type="component" value="Chromosome"/>
</dbReference>
<proteinExistence type="predicted"/>
<protein>
    <submittedName>
        <fullName evidence="1">ABC-2 family transporter protein</fullName>
    </submittedName>
</protein>
<name>A0A3S4VFD9_ACTVI</name>
<evidence type="ECO:0000313" key="2">
    <source>
        <dbReference type="Proteomes" id="UP000268658"/>
    </source>
</evidence>
<accession>A0A3S4VFD9</accession>